<dbReference type="AlphaFoldDB" id="F0U4X2"/>
<comment type="subcellular location">
    <subcellularLocation>
        <location evidence="1">Endoplasmic reticulum membrane</location>
        <topology evidence="1">Multi-pass membrane protein</topology>
    </subcellularLocation>
</comment>
<evidence type="ECO:0000256" key="8">
    <source>
        <dbReference type="ARBA" id="ARBA00023136"/>
    </source>
</evidence>
<dbReference type="OrthoDB" id="69461at2759"/>
<dbReference type="STRING" id="544711.F0U4X2"/>
<evidence type="ECO:0000256" key="1">
    <source>
        <dbReference type="ARBA" id="ARBA00004477"/>
    </source>
</evidence>
<reference evidence="11" key="2">
    <citation type="submission" date="2021-01" db="EMBL/GenBank/DDBJ databases">
        <title>Chromosome-level genome assembly of a human fungal pathogen reveals clustering of transcriptionally co-regulated genes.</title>
        <authorList>
            <person name="Voorhies M."/>
            <person name="Cohen S."/>
            <person name="Shea T.P."/>
            <person name="Petrus S."/>
            <person name="Munoz J.F."/>
            <person name="Poplawski S."/>
            <person name="Goldman W.E."/>
            <person name="Michael T."/>
            <person name="Cuomo C.A."/>
            <person name="Sil A."/>
            <person name="Beyhan S."/>
        </authorList>
    </citation>
    <scope>NUCLEOTIDE SEQUENCE</scope>
    <source>
        <strain evidence="11">H88</strain>
    </source>
</reference>
<dbReference type="SMR" id="F0U4X2"/>
<dbReference type="Pfam" id="PF04420">
    <property type="entry name" value="CHD5"/>
    <property type="match status" value="1"/>
</dbReference>
<dbReference type="GO" id="GO:0005789">
    <property type="term" value="C:endoplasmic reticulum membrane"/>
    <property type="evidence" value="ECO:0007669"/>
    <property type="project" value="UniProtKB-SubCell"/>
</dbReference>
<dbReference type="PANTHER" id="PTHR42650:SF1">
    <property type="entry name" value="GUIDED ENTRY OF TAIL-ANCHORED PROTEINS FACTOR 1"/>
    <property type="match status" value="1"/>
</dbReference>
<dbReference type="Gene3D" id="1.10.287.660">
    <property type="entry name" value="Helix hairpin bin"/>
    <property type="match status" value="1"/>
</dbReference>
<dbReference type="GO" id="GO:0043495">
    <property type="term" value="F:protein-membrane adaptor activity"/>
    <property type="evidence" value="ECO:0007669"/>
    <property type="project" value="TreeGrafter"/>
</dbReference>
<evidence type="ECO:0000256" key="6">
    <source>
        <dbReference type="ARBA" id="ARBA00022989"/>
    </source>
</evidence>
<proteinExistence type="inferred from homology"/>
<dbReference type="EMBL" id="DS990636">
    <property type="protein sequence ID" value="EGC42015.1"/>
    <property type="molecule type" value="Genomic_DNA"/>
</dbReference>
<evidence type="ECO:0000256" key="9">
    <source>
        <dbReference type="HAMAP-Rule" id="MF_03113"/>
    </source>
</evidence>
<dbReference type="InterPro" id="IPR027538">
    <property type="entry name" value="Get1_fungi"/>
</dbReference>
<protein>
    <submittedName>
        <fullName evidence="10">CHD5 domain-containing protein</fullName>
    </submittedName>
</protein>
<feature type="topological domain" description="Lumenal" evidence="9">
    <location>
        <begin position="1"/>
        <end position="4"/>
    </location>
</feature>
<evidence type="ECO:0000313" key="10">
    <source>
        <dbReference type="EMBL" id="EGC42015.1"/>
    </source>
</evidence>
<evidence type="ECO:0000256" key="5">
    <source>
        <dbReference type="ARBA" id="ARBA00022824"/>
    </source>
</evidence>
<evidence type="ECO:0000256" key="3">
    <source>
        <dbReference type="ARBA" id="ARBA00022448"/>
    </source>
</evidence>
<dbReference type="Proteomes" id="UP000663419">
    <property type="component" value="Chromosome 2"/>
</dbReference>
<gene>
    <name evidence="9 11" type="primary">GET1</name>
    <name evidence="10" type="ORF">HCEG_01377</name>
    <name evidence="11" type="ORF">I7I53_06919</name>
</gene>
<dbReference type="InterPro" id="IPR029012">
    <property type="entry name" value="Helix_hairpin_bin_sf"/>
</dbReference>
<comment type="similarity">
    <text evidence="2 9">Belongs to the WRB/GET1 family.</text>
</comment>
<dbReference type="InterPro" id="IPR028945">
    <property type="entry name" value="Get1"/>
</dbReference>
<dbReference type="EMBL" id="CP069103">
    <property type="protein sequence ID" value="QSS51562.1"/>
    <property type="molecule type" value="Genomic_DNA"/>
</dbReference>
<evidence type="ECO:0000313" key="11">
    <source>
        <dbReference type="EMBL" id="QSS51562.1"/>
    </source>
</evidence>
<dbReference type="HOGENOM" id="CLU_089418_1_0_1"/>
<evidence type="ECO:0000256" key="7">
    <source>
        <dbReference type="ARBA" id="ARBA00023054"/>
    </source>
</evidence>
<evidence type="ECO:0000256" key="2">
    <source>
        <dbReference type="ARBA" id="ARBA00010799"/>
    </source>
</evidence>
<dbReference type="GO" id="GO:0043529">
    <property type="term" value="C:GET complex"/>
    <property type="evidence" value="ECO:0007669"/>
    <property type="project" value="InterPro"/>
</dbReference>
<keyword evidence="7" id="KW-0175">Coiled coil</keyword>
<accession>F0U4X2</accession>
<evidence type="ECO:0000256" key="4">
    <source>
        <dbReference type="ARBA" id="ARBA00022692"/>
    </source>
</evidence>
<keyword evidence="3 9" id="KW-0813">Transport</keyword>
<dbReference type="VEuPathDB" id="FungiDB:I7I53_06919"/>
<reference evidence="12" key="1">
    <citation type="submission" date="2008-07" db="EMBL/GenBank/DDBJ databases">
        <title>Annotation of Ajellomyces capsulatus strain H88.</title>
        <authorList>
            <person name="Champion M."/>
            <person name="Cuomo C."/>
            <person name="Ma L.-J."/>
            <person name="Henn M.R."/>
            <person name="Sil A."/>
            <person name="Goldman B."/>
            <person name="Young S.K."/>
            <person name="Kodira C.D."/>
            <person name="Zeng Q."/>
            <person name="Koehrsen M."/>
            <person name="Alvarado L."/>
            <person name="Berlin A."/>
            <person name="Borenstein D."/>
            <person name="Chen Z."/>
            <person name="Engels R."/>
            <person name="Freedman E."/>
            <person name="Gellesch M."/>
            <person name="Goldberg J."/>
            <person name="Griggs A."/>
            <person name="Gujja S."/>
            <person name="Heiman D."/>
            <person name="Hepburn T."/>
            <person name="Howarth C."/>
            <person name="Jen D."/>
            <person name="Larson L."/>
            <person name="Lewis B."/>
            <person name="Mehta T."/>
            <person name="Park D."/>
            <person name="Pearson M."/>
            <person name="Roberts A."/>
            <person name="Saif S."/>
            <person name="Shea T."/>
            <person name="Shenoy N."/>
            <person name="Sisk P."/>
            <person name="Stolte C."/>
            <person name="Sykes S."/>
            <person name="Walk T."/>
            <person name="White J."/>
            <person name="Yandava C."/>
            <person name="Klein B."/>
            <person name="McEwen J.G."/>
            <person name="Puccia R."/>
            <person name="Goldman G.H."/>
            <person name="Felipe M.S."/>
            <person name="Nino-Vega G."/>
            <person name="San-Blas G."/>
            <person name="Taylor J."/>
            <person name="Mendoza L."/>
            <person name="Galagan J."/>
            <person name="Nusbaum C."/>
            <person name="Birren B."/>
        </authorList>
    </citation>
    <scope>NUCLEOTIDE SEQUENCE [LARGE SCALE GENOMIC DNA]</scope>
    <source>
        <strain evidence="12">H88</strain>
    </source>
</reference>
<keyword evidence="4 9" id="KW-0812">Transmembrane</keyword>
<keyword evidence="8 9" id="KW-0472">Membrane</keyword>
<keyword evidence="6 9" id="KW-1133">Transmembrane helix</keyword>
<dbReference type="Proteomes" id="UP000008142">
    <property type="component" value="Unassembled WGS sequence"/>
</dbReference>
<dbReference type="PANTHER" id="PTHR42650">
    <property type="entry name" value="TAIL-ANCHORED PROTEIN INSERTION RECEPTOR WRB"/>
    <property type="match status" value="1"/>
</dbReference>
<name>F0U4X2_AJEC8</name>
<organism evidence="12">
    <name type="scientific">Ajellomyces capsulatus (strain H88)</name>
    <name type="common">Darling's disease fungus</name>
    <name type="synonym">Histoplasma capsulatum</name>
    <dbReference type="NCBI Taxonomy" id="544711"/>
    <lineage>
        <taxon>Eukaryota</taxon>
        <taxon>Fungi</taxon>
        <taxon>Dikarya</taxon>
        <taxon>Ascomycota</taxon>
        <taxon>Pezizomycotina</taxon>
        <taxon>Eurotiomycetes</taxon>
        <taxon>Eurotiomycetidae</taxon>
        <taxon>Onygenales</taxon>
        <taxon>Ajellomycetaceae</taxon>
        <taxon>Histoplasma</taxon>
    </lineage>
</organism>
<dbReference type="FunFam" id="1.10.287.660:FF:000006">
    <property type="entry name" value="Protein GET1"/>
    <property type="match status" value="1"/>
</dbReference>
<evidence type="ECO:0000313" key="12">
    <source>
        <dbReference type="Proteomes" id="UP000008142"/>
    </source>
</evidence>
<comment type="caution">
    <text evidence="9">Lacks conserved residue(s) required for the propagation of feature annotation.</text>
</comment>
<sequence>MPSLLITALFLNVIIYVINTVGAATVDGLLWLLYIQLPTGTSQIAREQRHMKREVVQLKHEMSSTSSQDEFAKWAKLRRRHDKALEAYEAKNNELTQSKSTFDITIKIARWAATSGLMLFLQFWYSKTPIFTLPPGWIPWQVQWVLSFPRAPMGTVSIQIWSGACATVVALVGDAMKASLAYVSKPKIDRIKLGATMEGKEGKKRQ</sequence>
<dbReference type="GO" id="GO:0071816">
    <property type="term" value="P:tail-anchored membrane protein insertion into ER membrane"/>
    <property type="evidence" value="ECO:0007669"/>
    <property type="project" value="InterPro"/>
</dbReference>
<dbReference type="HAMAP" id="MF_03113">
    <property type="entry name" value="Get1"/>
    <property type="match status" value="1"/>
</dbReference>
<dbReference type="OMA" id="AEWIISF"/>
<keyword evidence="5 9" id="KW-0256">Endoplasmic reticulum</keyword>
<feature type="topological domain" description="Cytoplasmic" evidence="9">
    <location>
        <begin position="173"/>
        <end position="206"/>
    </location>
</feature>